<evidence type="ECO:0000313" key="1">
    <source>
        <dbReference type="EMBL" id="CAK0887191.1"/>
    </source>
</evidence>
<sequence length="465" mass="51876">MGAGIELTLEGVYFLPLIPHHGLVTFSAKVAAPTTQTTRMRRTARSKLDSDTNLLPNDVEELQSEIDATLPLCEVSAAVSVIQRDLLRERRSEWRRLSQHFTTDTWRTAAAEAAVRKAKGSAGYDGWHSSELKMISTHFELLLFDLYTLWRDTCETLLEERPGVELQHLIFAWRVVGVPKKDPTQSRPIGVGSVLMRAWLTACEQSLPTPQDAQFACKAGSTVIYACCLWHHACQHGECGLERDLSKCYDNVPHAMADAALRNAKTPRRVRAVANAAWRGPRTSQVAGELAEETLWPTRSLAQGDSTARKMEADVQATDAYDSGTGSIENVGKRQCWKRGDKKQIEHIGILAVPDDPHAKIIPAGGWDKSANWNAFLEVFFEAVTFELLQHDPERGVQSRRPADEPHARVRRVCGRRRIFWNGEEMVPHLIRQACWARALARMSAERSDAEGVDQIDLEASSAPA</sequence>
<name>A0ABN9WPK0_9DINO</name>
<proteinExistence type="predicted"/>
<gene>
    <name evidence="1" type="ORF">PCOR1329_LOCUS68321</name>
</gene>
<dbReference type="Proteomes" id="UP001189429">
    <property type="component" value="Unassembled WGS sequence"/>
</dbReference>
<organism evidence="1 2">
    <name type="scientific">Prorocentrum cordatum</name>
    <dbReference type="NCBI Taxonomy" id="2364126"/>
    <lineage>
        <taxon>Eukaryota</taxon>
        <taxon>Sar</taxon>
        <taxon>Alveolata</taxon>
        <taxon>Dinophyceae</taxon>
        <taxon>Prorocentrales</taxon>
        <taxon>Prorocentraceae</taxon>
        <taxon>Prorocentrum</taxon>
    </lineage>
</organism>
<comment type="caution">
    <text evidence="1">The sequence shown here is derived from an EMBL/GenBank/DDBJ whole genome shotgun (WGS) entry which is preliminary data.</text>
</comment>
<keyword evidence="2" id="KW-1185">Reference proteome</keyword>
<reference evidence="1" key="1">
    <citation type="submission" date="2023-10" db="EMBL/GenBank/DDBJ databases">
        <authorList>
            <person name="Chen Y."/>
            <person name="Shah S."/>
            <person name="Dougan E. K."/>
            <person name="Thang M."/>
            <person name="Chan C."/>
        </authorList>
    </citation>
    <scope>NUCLEOTIDE SEQUENCE [LARGE SCALE GENOMIC DNA]</scope>
</reference>
<protein>
    <submittedName>
        <fullName evidence="1">Uncharacterized protein</fullName>
    </submittedName>
</protein>
<dbReference type="EMBL" id="CAUYUJ010018906">
    <property type="protein sequence ID" value="CAK0887191.1"/>
    <property type="molecule type" value="Genomic_DNA"/>
</dbReference>
<accession>A0ABN9WPK0</accession>
<evidence type="ECO:0000313" key="2">
    <source>
        <dbReference type="Proteomes" id="UP001189429"/>
    </source>
</evidence>